<dbReference type="Proteomes" id="UP000437862">
    <property type="component" value="Chromosome"/>
</dbReference>
<protein>
    <submittedName>
        <fullName evidence="3">DUF4214 domain-containing protein</fullName>
    </submittedName>
</protein>
<evidence type="ECO:0000259" key="2">
    <source>
        <dbReference type="Pfam" id="PF13946"/>
    </source>
</evidence>
<dbReference type="InterPro" id="IPR011050">
    <property type="entry name" value="Pectin_lyase_fold/virulence"/>
</dbReference>
<gene>
    <name evidence="3" type="ORF">GO485_21800</name>
</gene>
<proteinExistence type="predicted"/>
<keyword evidence="4" id="KW-1185">Reference proteome</keyword>
<dbReference type="InterPro" id="IPR038255">
    <property type="entry name" value="PBS_linker_sf"/>
</dbReference>
<reference evidence="3 4" key="1">
    <citation type="submission" date="2019-12" db="EMBL/GenBank/DDBJ databases">
        <title>Draft Genome Sequences of Six Type Strains of the Genus Massilia.</title>
        <authorList>
            <person name="Miess H."/>
            <person name="Frediansyah A."/>
            <person name="Goeker M."/>
            <person name="Gross H."/>
        </authorList>
    </citation>
    <scope>NUCLEOTIDE SEQUENCE [LARGE SCALE GENOMIC DNA]</scope>
    <source>
        <strain evidence="3 4">DSM 26639</strain>
    </source>
</reference>
<feature type="domain" description="DUF4214" evidence="2">
    <location>
        <begin position="141"/>
        <end position="207"/>
    </location>
</feature>
<evidence type="ECO:0000256" key="1">
    <source>
        <dbReference type="SAM" id="MobiDB-lite"/>
    </source>
</evidence>
<evidence type="ECO:0000313" key="3">
    <source>
        <dbReference type="EMBL" id="QGZ41433.1"/>
    </source>
</evidence>
<organism evidence="3 4">
    <name type="scientific">Pseudoduganella flava</name>
    <dbReference type="NCBI Taxonomy" id="871742"/>
    <lineage>
        <taxon>Bacteria</taxon>
        <taxon>Pseudomonadati</taxon>
        <taxon>Pseudomonadota</taxon>
        <taxon>Betaproteobacteria</taxon>
        <taxon>Burkholderiales</taxon>
        <taxon>Oxalobacteraceae</taxon>
        <taxon>Telluria group</taxon>
        <taxon>Pseudoduganella</taxon>
    </lineage>
</organism>
<feature type="region of interest" description="Disordered" evidence="1">
    <location>
        <begin position="599"/>
        <end position="619"/>
    </location>
</feature>
<accession>A0ABX6FVQ5</accession>
<dbReference type="Gene3D" id="1.10.3130.20">
    <property type="entry name" value="Phycobilisome linker domain"/>
    <property type="match status" value="1"/>
</dbReference>
<dbReference type="Pfam" id="PF13946">
    <property type="entry name" value="DUF4214"/>
    <property type="match status" value="1"/>
</dbReference>
<dbReference type="InterPro" id="IPR025282">
    <property type="entry name" value="DUF4214"/>
</dbReference>
<sequence>MLLASPLAAFGRLFFVSANVVMGRRRMWRVERIGENETVSAVLPLHKCCSDRQNASSIVRVSRFIHRQTKTSLHMRKLSLIVLAASAALTPAVHASTSQFVARLYTEALGRAPDEGAWAANVANLPQSGAACNNIDFASLANSVYSSQEYQNLGYTSREKVLTLYRGIVNREPESADAVNYWAQGLDSGQSILSVINAFMAGAEFQGLKSQICSTTSNTADPVYRWGSAPVVAIDGVKSAMTAAGLQILLDNARNNISKVVALAPHTVVFADRKITIPEGVTLTTSGVTSRQQYARMARIVRIAHFGAGSAARGDQALVVPDKGSTMKYIWVSGQRDAIINGVRLEHNGLSANVHVRNGTGTSVISSRLDSVAGTSNMGVDGSAEGDGSPQGVRCDPPGAVISDNLITGYTSTHYPIDTVGKYSDGITVSCENTSVTRNHIVDASDVGIILFRSGSAPQASTVSDNVIISAGVSAFAAMAYEPYNQCNRTGGCPTQATYSFAGSSFSNNRFWTAGDTHFDIGIAAGTRAWGEDNTGDTGQILNNSNMGIASIMQIGIGVDGMKHVTIRGNQLSYVKLSTGKCETKAPIVINTLPDRSEGYSVDTSPANGTLDGCRMGDE</sequence>
<name>A0ABX6FVQ5_9BURK</name>
<dbReference type="SUPFAM" id="SSF51126">
    <property type="entry name" value="Pectin lyase-like"/>
    <property type="match status" value="1"/>
</dbReference>
<dbReference type="EMBL" id="CP046904">
    <property type="protein sequence ID" value="QGZ41433.1"/>
    <property type="molecule type" value="Genomic_DNA"/>
</dbReference>
<evidence type="ECO:0000313" key="4">
    <source>
        <dbReference type="Proteomes" id="UP000437862"/>
    </source>
</evidence>